<dbReference type="Gene3D" id="3.40.50.80">
    <property type="entry name" value="Nucleotide-binding domain of ferredoxin-NADP reductase (FNR) module"/>
    <property type="match status" value="1"/>
</dbReference>
<keyword evidence="9" id="KW-0521">NADP</keyword>
<evidence type="ECO:0000256" key="10">
    <source>
        <dbReference type="ARBA" id="ARBA00022989"/>
    </source>
</evidence>
<dbReference type="InterPro" id="IPR013112">
    <property type="entry name" value="FAD-bd_8"/>
</dbReference>
<dbReference type="Pfam" id="PF08030">
    <property type="entry name" value="NAD_binding_6"/>
    <property type="match status" value="1"/>
</dbReference>
<evidence type="ECO:0000256" key="7">
    <source>
        <dbReference type="ARBA" id="ARBA00022827"/>
    </source>
</evidence>
<keyword evidence="6" id="KW-0479">Metal-binding</keyword>
<accession>A0ABM3B7Q1</accession>
<dbReference type="InterPro" id="IPR013623">
    <property type="entry name" value="NADPH_Ox"/>
</dbReference>
<keyword evidence="8" id="KW-0106">Calcium</keyword>
<keyword evidence="12 13" id="KW-0472">Membrane</keyword>
<dbReference type="Pfam" id="PF01794">
    <property type="entry name" value="Ferric_reduct"/>
    <property type="match status" value="1"/>
</dbReference>
<keyword evidence="7" id="KW-0274">FAD</keyword>
<dbReference type="CDD" id="cd00051">
    <property type="entry name" value="EFh"/>
    <property type="match status" value="1"/>
</dbReference>
<keyword evidence="5 13" id="KW-0812">Transmembrane</keyword>
<dbReference type="CDD" id="cd06186">
    <property type="entry name" value="NOX_Duox_like_FAD_NADP"/>
    <property type="match status" value="1"/>
</dbReference>
<dbReference type="GeneID" id="107943951"/>
<dbReference type="PROSITE" id="PS51384">
    <property type="entry name" value="FAD_FR"/>
    <property type="match status" value="1"/>
</dbReference>
<dbReference type="RefSeq" id="XP_040963077.1">
    <property type="nucleotide sequence ID" value="XM_041107143.1"/>
</dbReference>
<dbReference type="Pfam" id="PF08022">
    <property type="entry name" value="FAD_binding_8"/>
    <property type="match status" value="1"/>
</dbReference>
<dbReference type="Proteomes" id="UP000818029">
    <property type="component" value="Chromosome D12"/>
</dbReference>
<dbReference type="InterPro" id="IPR013121">
    <property type="entry name" value="Fe_red_NAD-bd_6"/>
</dbReference>
<feature type="transmembrane region" description="Helical" evidence="13">
    <location>
        <begin position="415"/>
        <end position="435"/>
    </location>
</feature>
<dbReference type="Pfam" id="PF08414">
    <property type="entry name" value="NADPH_Ox"/>
    <property type="match status" value="1"/>
</dbReference>
<dbReference type="InterPro" id="IPR018247">
    <property type="entry name" value="EF_Hand_1_Ca_BS"/>
</dbReference>
<evidence type="ECO:0000256" key="13">
    <source>
        <dbReference type="SAM" id="Phobius"/>
    </source>
</evidence>
<evidence type="ECO:0000259" key="14">
    <source>
        <dbReference type="PROSITE" id="PS50222"/>
    </source>
</evidence>
<evidence type="ECO:0000256" key="11">
    <source>
        <dbReference type="ARBA" id="ARBA00023002"/>
    </source>
</evidence>
<dbReference type="InterPro" id="IPR013130">
    <property type="entry name" value="Fe3_Rdtase_TM_dom"/>
</dbReference>
<feature type="transmembrane region" description="Helical" evidence="13">
    <location>
        <begin position="804"/>
        <end position="820"/>
    </location>
</feature>
<dbReference type="InterPro" id="IPR002048">
    <property type="entry name" value="EF_hand_dom"/>
</dbReference>
<proteinExistence type="inferred from homology"/>
<reference evidence="17" key="2">
    <citation type="submission" date="2025-08" db="UniProtKB">
        <authorList>
            <consortium name="RefSeq"/>
        </authorList>
    </citation>
    <scope>IDENTIFICATION</scope>
</reference>
<dbReference type="SUPFAM" id="SSF52343">
    <property type="entry name" value="Ferredoxin reductase-like, C-terminal NADP-linked domain"/>
    <property type="match status" value="1"/>
</dbReference>
<dbReference type="SUPFAM" id="SSF47473">
    <property type="entry name" value="EF-hand"/>
    <property type="match status" value="1"/>
</dbReference>
<gene>
    <name evidence="17" type="primary">LOC107943951</name>
</gene>
<dbReference type="Pfam" id="PF13499">
    <property type="entry name" value="EF-hand_7"/>
    <property type="match status" value="1"/>
</dbReference>
<dbReference type="InterPro" id="IPR000778">
    <property type="entry name" value="Cyt_b245_heavy_chain"/>
</dbReference>
<evidence type="ECO:0000256" key="2">
    <source>
        <dbReference type="ARBA" id="ARBA00007975"/>
    </source>
</evidence>
<keyword evidence="3" id="KW-0575">Peroxidase</keyword>
<feature type="domain" description="FAD-binding FR-type" evidence="15">
    <location>
        <begin position="510"/>
        <end position="616"/>
    </location>
</feature>
<evidence type="ECO:0000256" key="1">
    <source>
        <dbReference type="ARBA" id="ARBA00004141"/>
    </source>
</evidence>
<feature type="domain" description="EF-hand" evidence="14">
    <location>
        <begin position="164"/>
        <end position="199"/>
    </location>
</feature>
<comment type="subcellular location">
    <subcellularLocation>
        <location evidence="1">Membrane</location>
        <topology evidence="1">Multi-pass membrane protein</topology>
    </subcellularLocation>
</comment>
<keyword evidence="16" id="KW-1185">Reference proteome</keyword>
<evidence type="ECO:0000256" key="5">
    <source>
        <dbReference type="ARBA" id="ARBA00022692"/>
    </source>
</evidence>
<keyword evidence="4" id="KW-0285">Flavoprotein</keyword>
<dbReference type="SFLD" id="SFLDG01169">
    <property type="entry name" value="NADPH_oxidase_subgroup_(NOX)"/>
    <property type="match status" value="1"/>
</dbReference>
<dbReference type="Gene3D" id="2.40.30.10">
    <property type="entry name" value="Translation factors"/>
    <property type="match status" value="1"/>
</dbReference>
<dbReference type="Gene3D" id="1.10.238.10">
    <property type="entry name" value="EF-hand"/>
    <property type="match status" value="1"/>
</dbReference>
<feature type="transmembrane region" description="Helical" evidence="13">
    <location>
        <begin position="456"/>
        <end position="479"/>
    </location>
</feature>
<dbReference type="InterPro" id="IPR017938">
    <property type="entry name" value="Riboflavin_synthase-like_b-brl"/>
</dbReference>
<evidence type="ECO:0000256" key="4">
    <source>
        <dbReference type="ARBA" id="ARBA00022630"/>
    </source>
</evidence>
<dbReference type="PROSITE" id="PS50222">
    <property type="entry name" value="EF_HAND_2"/>
    <property type="match status" value="1"/>
</dbReference>
<dbReference type="PROSITE" id="PS00018">
    <property type="entry name" value="EF_HAND_1"/>
    <property type="match status" value="1"/>
</dbReference>
<protein>
    <submittedName>
        <fullName evidence="17">Respiratory burst oxidase homolog protein B isoform X1</fullName>
    </submittedName>
</protein>
<evidence type="ECO:0000313" key="17">
    <source>
        <dbReference type="RefSeq" id="XP_040963077.1"/>
    </source>
</evidence>
<sequence>MEIDDEAPLSDSVTIAISLSPSSSSYSSSSSSCSASVVPLSFSPLQQTAESPPFRPLRMSESGGMLSLAGWSHDGERLRFLDAEGNEWGNVVNRFNQLATVKGGRNGHQEVVKWSDFGSCIGMGETAEFGKEVLRAMRGGRRDWKRDITKSELHSYWCRMTDPWLDSRILLFFDLCDRNMDGRIDEREMKQVISLISPINKLALKNKEAEEYAALIMEALDLQHRGYIQASEFEALCKASLPKGSSTISYQKNHGQQQEPISKAEILFRSYWRRTWIIGLWLTICFALFTWKFIQYSHRAAFQVMGYCLSTAKGAAETLKFNMALILLPVCRNTITWLRNNPGLNSVIPFNDNINFHKVIAGGIVIGIILHGGTHLACDFPRISGSDRSVFRQTIAANFGYQQPSYFQILSTTEVASGIAMVVLMMIAFPLATKWPRRQSPSLPKSVRKVTGYNTFWYSHHLFVPVYALLIVHSMFLFLTDNLVEKTTWMYIAIPVLLYAGERITRAIRSGFSEVEILKVSLYPGKVLSLKLQKPKGFRHKSGMYIFIQCPQISPFEWHPFSLTCGPEDDYLSVHIKTLGDWSCQLYSLFEEAILTGLKQYPKIYIDGPYGASSQDHIKYDIVIMVGLGIGITPFVSILKDIATRLKKSSINHAACGEGSLEKIPLKAYLYWVTREQSSFNWFTDVMKEIADTNQKEAVVEVFNFLTSVYQEGDARSALITIIQSLYQAKYGIDIVSRTPLHTQFGRPNWFNIFSKLARRHRGARIGKKTSTFTILGLNTSHVTIYVTCNFLREYRIFVHFRDILVYVSVTTWITVFYIYQSTAEKVGVFGVWCLDRGFLLWTNDVGQRVGEVVHQILHQNQHNICVSQGELLADFHLYGVCFLDYLFLPSI</sequence>
<organism evidence="16 17">
    <name type="scientific">Gossypium hirsutum</name>
    <name type="common">Upland cotton</name>
    <name type="synonym">Gossypium mexicanum</name>
    <dbReference type="NCBI Taxonomy" id="3635"/>
    <lineage>
        <taxon>Eukaryota</taxon>
        <taxon>Viridiplantae</taxon>
        <taxon>Streptophyta</taxon>
        <taxon>Embryophyta</taxon>
        <taxon>Tracheophyta</taxon>
        <taxon>Spermatophyta</taxon>
        <taxon>Magnoliopsida</taxon>
        <taxon>eudicotyledons</taxon>
        <taxon>Gunneridae</taxon>
        <taxon>Pentapetalae</taxon>
        <taxon>rosids</taxon>
        <taxon>malvids</taxon>
        <taxon>Malvales</taxon>
        <taxon>Malvaceae</taxon>
        <taxon>Malvoideae</taxon>
        <taxon>Gossypium</taxon>
    </lineage>
</organism>
<evidence type="ECO:0000256" key="3">
    <source>
        <dbReference type="ARBA" id="ARBA00022559"/>
    </source>
</evidence>
<dbReference type="InterPro" id="IPR050369">
    <property type="entry name" value="RBOH/FRE"/>
</dbReference>
<keyword evidence="10 13" id="KW-1133">Transmembrane helix</keyword>
<dbReference type="PANTHER" id="PTHR11972">
    <property type="entry name" value="NADPH OXIDASE"/>
    <property type="match status" value="1"/>
</dbReference>
<dbReference type="InterPro" id="IPR039261">
    <property type="entry name" value="FNR_nucleotide-bd"/>
</dbReference>
<evidence type="ECO:0000256" key="9">
    <source>
        <dbReference type="ARBA" id="ARBA00022857"/>
    </source>
</evidence>
<evidence type="ECO:0000256" key="6">
    <source>
        <dbReference type="ARBA" id="ARBA00022723"/>
    </source>
</evidence>
<evidence type="ECO:0000256" key="8">
    <source>
        <dbReference type="ARBA" id="ARBA00022837"/>
    </source>
</evidence>
<reference evidence="16" key="1">
    <citation type="journal article" date="2020" name="Nat. Genet.">
        <title>Genomic diversifications of five Gossypium allopolyploid species and their impact on cotton improvement.</title>
        <authorList>
            <person name="Chen Z.J."/>
            <person name="Sreedasyam A."/>
            <person name="Ando A."/>
            <person name="Song Q."/>
            <person name="De Santiago L.M."/>
            <person name="Hulse-Kemp A.M."/>
            <person name="Ding M."/>
            <person name="Ye W."/>
            <person name="Kirkbride R.C."/>
            <person name="Jenkins J."/>
            <person name="Plott C."/>
            <person name="Lovell J."/>
            <person name="Lin Y.M."/>
            <person name="Vaughn R."/>
            <person name="Liu B."/>
            <person name="Simpson S."/>
            <person name="Scheffler B.E."/>
            <person name="Wen L."/>
            <person name="Saski C.A."/>
            <person name="Grover C.E."/>
            <person name="Hu G."/>
            <person name="Conover J.L."/>
            <person name="Carlson J.W."/>
            <person name="Shu S."/>
            <person name="Boston L.B."/>
            <person name="Williams M."/>
            <person name="Peterson D.G."/>
            <person name="McGee K."/>
            <person name="Jones D.C."/>
            <person name="Wendel J.F."/>
            <person name="Stelly D.M."/>
            <person name="Grimwood J."/>
            <person name="Schmutz J."/>
        </authorList>
    </citation>
    <scope>NUCLEOTIDE SEQUENCE [LARGE SCALE GENOMIC DNA]</scope>
    <source>
        <strain evidence="16">cv. TM-1</strain>
    </source>
</reference>
<comment type="similarity">
    <text evidence="2">Belongs to the RBOH (TC 5.B.1.3) family.</text>
</comment>
<dbReference type="PANTHER" id="PTHR11972:SF127">
    <property type="entry name" value="RESPIRATORY BURST OXIDASE HOMOLOG PROTEIN A-LIKE"/>
    <property type="match status" value="1"/>
</dbReference>
<dbReference type="PRINTS" id="PR00466">
    <property type="entry name" value="GP91PHOX"/>
</dbReference>
<dbReference type="InterPro" id="IPR011992">
    <property type="entry name" value="EF-hand-dom_pair"/>
</dbReference>
<evidence type="ECO:0000313" key="16">
    <source>
        <dbReference type="Proteomes" id="UP000818029"/>
    </source>
</evidence>
<dbReference type="InterPro" id="IPR017927">
    <property type="entry name" value="FAD-bd_FR_type"/>
</dbReference>
<evidence type="ECO:0000259" key="15">
    <source>
        <dbReference type="PROSITE" id="PS51384"/>
    </source>
</evidence>
<keyword evidence="11" id="KW-0560">Oxidoreductase</keyword>
<name>A0ABM3B7Q1_GOSHI</name>
<dbReference type="SUPFAM" id="SSF63380">
    <property type="entry name" value="Riboflavin synthase domain-like"/>
    <property type="match status" value="1"/>
</dbReference>
<evidence type="ECO:0000256" key="12">
    <source>
        <dbReference type="ARBA" id="ARBA00023136"/>
    </source>
</evidence>
<feature type="transmembrane region" description="Helical" evidence="13">
    <location>
        <begin position="622"/>
        <end position="639"/>
    </location>
</feature>
<feature type="transmembrane region" description="Helical" evidence="13">
    <location>
        <begin position="276"/>
        <end position="294"/>
    </location>
</feature>